<keyword evidence="1" id="KW-0732">Signal</keyword>
<reference evidence="2" key="1">
    <citation type="submission" date="2020-05" db="EMBL/GenBank/DDBJ databases">
        <title>Mycena genomes resolve the evolution of fungal bioluminescence.</title>
        <authorList>
            <person name="Tsai I.J."/>
        </authorList>
    </citation>
    <scope>NUCLEOTIDE SEQUENCE</scope>
    <source>
        <strain evidence="2">CCC161011</strain>
    </source>
</reference>
<dbReference type="AlphaFoldDB" id="A0A8H6WTU0"/>
<comment type="caution">
    <text evidence="2">The sequence shown here is derived from an EMBL/GenBank/DDBJ whole genome shotgun (WGS) entry which is preliminary data.</text>
</comment>
<dbReference type="Gene3D" id="1.20.120.20">
    <property type="entry name" value="Apolipoprotein"/>
    <property type="match status" value="1"/>
</dbReference>
<sequence length="899" mass="91680">MVALTHKFLLLLPFAAAFVRAANDWSVKCQGECSYDTNGTKNRAFASVSLTADNSQILSDITAAASWELLDCPADWSSGSKDVRLVCVADDPAQDCNDVTDGGAVDTIVRLPENCGTGPFARIAAWGVSKNQAIPEGSTADTKLKLRKRGAPPAQVMAATLDWKLSEISANRGTVRLELKASNKPATNSRIVSTRSLKHALHGLPLDRRFGVGSIIDGAKDAAGAVGDAVGDAADKVGAAAGDAVDGAKDAAGAVKDAAGDAADKVGDAAGDAVDGAKDAAGAVKDAAGDAANKVGDAAGAVVDGAKDAAGAVKDAAGDAADKVGDAAGAANDINLGQNGSLDTITVKDNFPLFDTSLSCDIGLVGFDATVNADVDLDAQMNIGFAFLMNGTVVPPDIKDFGLAAAVSGYAKGTINIRSLLSGDIDSGNIPVFKAGIPGLSFPGLLTLGPEAAINVRAGAGFDVNADIAVPITWNFPLLDFVIPPTEGKATGDATESNTAVDFGASFTPGDLNADADVHIIPELTFGIDAIAGFAKAEVFISADADGSVDMNSTIAEDFSMDGCVTLSTGIDVKAGARGTFLKFFNDQTTIPIFNKRAQLFQKCFGADDGPASAILDNGDGTFTNAAGDLVNENGELIDDSGAVIPDDAAAPPDEEVAPILDEAGKPIPDDEVVIDNGDKTFEDGLGNPTNADGQLLDDKGNLLGSEVDLGGITDDDGNAIAADDVIVENEDGTFTANDGSQLDADGVPVDGDGLVTGAGMEDVVDEQGNPIAADDLIFDNEDGTYTDFFGNLVDQWGGAIDVVADKVLAVALAPEAALQQPQQVDDSLPAADTAPFTLKTQDEIKQIAADLLNAPPAAAAPPPPPRRKRSVGKRAFGCQPSFVGAQPVTSIDQLVKFF</sequence>
<gene>
    <name evidence="2" type="ORF">MVEN_02558700</name>
</gene>
<feature type="signal peptide" evidence="1">
    <location>
        <begin position="1"/>
        <end position="21"/>
    </location>
</feature>
<organism evidence="2 3">
    <name type="scientific">Mycena venus</name>
    <dbReference type="NCBI Taxonomy" id="2733690"/>
    <lineage>
        <taxon>Eukaryota</taxon>
        <taxon>Fungi</taxon>
        <taxon>Dikarya</taxon>
        <taxon>Basidiomycota</taxon>
        <taxon>Agaricomycotina</taxon>
        <taxon>Agaricomycetes</taxon>
        <taxon>Agaricomycetidae</taxon>
        <taxon>Agaricales</taxon>
        <taxon>Marasmiineae</taxon>
        <taxon>Mycenaceae</taxon>
        <taxon>Mycena</taxon>
    </lineage>
</organism>
<evidence type="ECO:0000313" key="2">
    <source>
        <dbReference type="EMBL" id="KAF7328428.1"/>
    </source>
</evidence>
<dbReference type="PANTHER" id="PTHR47372:SF11">
    <property type="entry name" value="RE19971P"/>
    <property type="match status" value="1"/>
</dbReference>
<name>A0A8H6WTU0_9AGAR</name>
<dbReference type="PANTHER" id="PTHR47372">
    <property type="entry name" value="DAUER UP-REGULATED-RELATED"/>
    <property type="match status" value="1"/>
</dbReference>
<dbReference type="OrthoDB" id="73875at2759"/>
<dbReference type="Proteomes" id="UP000620124">
    <property type="component" value="Unassembled WGS sequence"/>
</dbReference>
<protein>
    <submittedName>
        <fullName evidence="2">Uncharacterized protein</fullName>
    </submittedName>
</protein>
<evidence type="ECO:0000313" key="3">
    <source>
        <dbReference type="Proteomes" id="UP000620124"/>
    </source>
</evidence>
<evidence type="ECO:0000256" key="1">
    <source>
        <dbReference type="SAM" id="SignalP"/>
    </source>
</evidence>
<proteinExistence type="predicted"/>
<keyword evidence="3" id="KW-1185">Reference proteome</keyword>
<dbReference type="EMBL" id="JACAZI010000036">
    <property type="protein sequence ID" value="KAF7328428.1"/>
    <property type="molecule type" value="Genomic_DNA"/>
</dbReference>
<accession>A0A8H6WTU0</accession>
<feature type="chain" id="PRO_5034931083" evidence="1">
    <location>
        <begin position="22"/>
        <end position="899"/>
    </location>
</feature>